<dbReference type="InterPro" id="IPR051167">
    <property type="entry name" value="Prolyl_oligopep/macrocyclase"/>
</dbReference>
<evidence type="ECO:0000256" key="1">
    <source>
        <dbReference type="ARBA" id="ARBA00001070"/>
    </source>
</evidence>
<feature type="transmembrane region" description="Helical" evidence="9">
    <location>
        <begin position="765"/>
        <end position="785"/>
    </location>
</feature>
<evidence type="ECO:0000256" key="2">
    <source>
        <dbReference type="ARBA" id="ARBA00005228"/>
    </source>
</evidence>
<dbReference type="GO" id="GO:0070012">
    <property type="term" value="F:oligopeptidase activity"/>
    <property type="evidence" value="ECO:0007669"/>
    <property type="project" value="TreeGrafter"/>
</dbReference>
<evidence type="ECO:0000256" key="3">
    <source>
        <dbReference type="ARBA" id="ARBA00011897"/>
    </source>
</evidence>
<sequence>MHKVDEEIFRKLKNSTKSGHTKGKIFPHDIDMYLKMSHLCFLLAANLTRFPYPTVNRDESFEEEHHGVKIKDPYHWLEDLESPETQDFVNIQNKLTDEFLDSVPQRTNIRKAYAKSTDHFVNSIPVQSGNRYYFKEHTGIYMRETLTSDPEILFDPLTPNESLGDFTFSENGEILAYSLSKYGSDWKTVHFKGVMTRQNYPDVLNNTKWPDMAWTPDNLGIFYNSYPMIRNQVISCHNKVYYHRLNTMQQEDILIAEFPAQPNWSLSVEVSHCGKYLLVSVFDNFNANAVYIASLVGTPIRKGFQKNLVPLFPSVVDAEYSYISNIDTTFYFMTNKNANNGRLISINVTTVLKPNSEDVKEGIKYDFVITEVIPQRKDKVLEWAHLIKQEYLVVCYLQDVKTTLEMFNITNEKRQTIFPLKTVKITQSSVSNHNSTEFFFRTESFVNPGTVYRCDANTGKFICSVYTQDEIQGLDLENVTVKQVYFRSKDKTTVPMFIVHHKNLVQDGTSPAILTGYGGFKFNSLADFSFRKLFFIQNFGGVFAVANIRGGGEFGKKWHEDGSRFKKQNTFDDFIAAAEYLIARKYTNKSNLAIEGSSNGGLLVAACINQRPELFGAAVIEVGVLDMLRFQKFTGGYVWCADYGCSEDKEDFENLIKFSPLHNIAIPKNNSWEYPAVLVITAENDDRVVPSHSYKYIAQLQHIIGNHNSQTKPLLLRVNINAGHDGKTAEDEMDTLVFLMESMSLDYDKHPQQLRNLGNVHKDHLIVLKLIFTTLLHIVFMNLAINI</sequence>
<dbReference type="Pfam" id="PF00326">
    <property type="entry name" value="Peptidase_S9"/>
    <property type="match status" value="1"/>
</dbReference>
<dbReference type="GO" id="GO:0005829">
    <property type="term" value="C:cytosol"/>
    <property type="evidence" value="ECO:0007669"/>
    <property type="project" value="TreeGrafter"/>
</dbReference>
<feature type="domain" description="Peptidase S9A N-terminal" evidence="11">
    <location>
        <begin position="53"/>
        <end position="460"/>
    </location>
</feature>
<keyword evidence="9" id="KW-1133">Transmembrane helix</keyword>
<evidence type="ECO:0000259" key="11">
    <source>
        <dbReference type="Pfam" id="PF02897"/>
    </source>
</evidence>
<evidence type="ECO:0000313" key="12">
    <source>
        <dbReference type="EMBL" id="CAG7728498.1"/>
    </source>
</evidence>
<dbReference type="GO" id="GO:0004252">
    <property type="term" value="F:serine-type endopeptidase activity"/>
    <property type="evidence" value="ECO:0007669"/>
    <property type="project" value="UniProtKB-EC"/>
</dbReference>
<keyword evidence="13" id="KW-1185">Reference proteome</keyword>
<dbReference type="Pfam" id="PF02897">
    <property type="entry name" value="Peptidase_S9_N"/>
    <property type="match status" value="1"/>
</dbReference>
<keyword evidence="6" id="KW-0378">Hydrolase</keyword>
<evidence type="ECO:0000256" key="7">
    <source>
        <dbReference type="ARBA" id="ARBA00022825"/>
    </source>
</evidence>
<evidence type="ECO:0000256" key="5">
    <source>
        <dbReference type="ARBA" id="ARBA00022670"/>
    </source>
</evidence>
<dbReference type="EC" id="3.4.21.26" evidence="3"/>
<dbReference type="InterPro" id="IPR001375">
    <property type="entry name" value="Peptidase_S9_cat"/>
</dbReference>
<evidence type="ECO:0000256" key="4">
    <source>
        <dbReference type="ARBA" id="ARBA00016310"/>
    </source>
</evidence>
<feature type="domain" description="Peptidase S9 prolyl oligopeptidase catalytic" evidence="10">
    <location>
        <begin position="528"/>
        <end position="733"/>
    </location>
</feature>
<evidence type="ECO:0000256" key="9">
    <source>
        <dbReference type="SAM" id="Phobius"/>
    </source>
</evidence>
<accession>A0A8J2JVY6</accession>
<dbReference type="InterPro" id="IPR023302">
    <property type="entry name" value="Pept_S9A_N"/>
</dbReference>
<dbReference type="PANTHER" id="PTHR42881:SF2">
    <property type="entry name" value="PROLYL ENDOPEPTIDASE"/>
    <property type="match status" value="1"/>
</dbReference>
<name>A0A8J2JVY6_9HEXA</name>
<dbReference type="EMBL" id="CAJVCH010164522">
    <property type="protein sequence ID" value="CAG7728498.1"/>
    <property type="molecule type" value="Genomic_DNA"/>
</dbReference>
<dbReference type="FunFam" id="3.40.50.1820:FF:000005">
    <property type="entry name" value="Prolyl endopeptidase"/>
    <property type="match status" value="1"/>
</dbReference>
<dbReference type="GO" id="GO:0006508">
    <property type="term" value="P:proteolysis"/>
    <property type="evidence" value="ECO:0007669"/>
    <property type="project" value="UniProtKB-KW"/>
</dbReference>
<evidence type="ECO:0000313" key="13">
    <source>
        <dbReference type="Proteomes" id="UP000708208"/>
    </source>
</evidence>
<dbReference type="PANTHER" id="PTHR42881">
    <property type="entry name" value="PROLYL ENDOPEPTIDASE"/>
    <property type="match status" value="1"/>
</dbReference>
<comment type="similarity">
    <text evidence="2">Belongs to the peptidase S9A family.</text>
</comment>
<dbReference type="PROSITE" id="PS00708">
    <property type="entry name" value="PRO_ENDOPEP_SER"/>
    <property type="match status" value="1"/>
</dbReference>
<dbReference type="InterPro" id="IPR002471">
    <property type="entry name" value="Pept_S9_AS"/>
</dbReference>
<keyword evidence="7" id="KW-0720">Serine protease</keyword>
<proteinExistence type="inferred from homology"/>
<reference evidence="12" key="1">
    <citation type="submission" date="2021-06" db="EMBL/GenBank/DDBJ databases">
        <authorList>
            <person name="Hodson N. C."/>
            <person name="Mongue J. A."/>
            <person name="Jaron S. K."/>
        </authorList>
    </citation>
    <scope>NUCLEOTIDE SEQUENCE</scope>
</reference>
<evidence type="ECO:0000256" key="8">
    <source>
        <dbReference type="ARBA" id="ARBA00029698"/>
    </source>
</evidence>
<protein>
    <recommendedName>
        <fullName evidence="4">Prolyl endopeptidase</fullName>
        <ecNumber evidence="3">3.4.21.26</ecNumber>
    </recommendedName>
    <alternativeName>
        <fullName evidence="8">Post-proline cleaving enzyme</fullName>
    </alternativeName>
</protein>
<evidence type="ECO:0000256" key="6">
    <source>
        <dbReference type="ARBA" id="ARBA00022801"/>
    </source>
</evidence>
<gene>
    <name evidence="12" type="ORF">AFUS01_LOCUS17271</name>
</gene>
<dbReference type="AlphaFoldDB" id="A0A8J2JVY6"/>
<dbReference type="OrthoDB" id="248387at2759"/>
<evidence type="ECO:0000259" key="10">
    <source>
        <dbReference type="Pfam" id="PF00326"/>
    </source>
</evidence>
<comment type="catalytic activity">
    <reaction evidence="1">
        <text>Hydrolysis of Pro-|-Xaa &gt;&gt; Ala-|-Xaa in oligopeptides.</text>
        <dbReference type="EC" id="3.4.21.26"/>
    </reaction>
</comment>
<comment type="caution">
    <text evidence="12">The sequence shown here is derived from an EMBL/GenBank/DDBJ whole genome shotgun (WGS) entry which is preliminary data.</text>
</comment>
<dbReference type="Proteomes" id="UP000708208">
    <property type="component" value="Unassembled WGS sequence"/>
</dbReference>
<keyword evidence="9" id="KW-0812">Transmembrane</keyword>
<keyword evidence="9" id="KW-0472">Membrane</keyword>
<organism evidence="12 13">
    <name type="scientific">Allacma fusca</name>
    <dbReference type="NCBI Taxonomy" id="39272"/>
    <lineage>
        <taxon>Eukaryota</taxon>
        <taxon>Metazoa</taxon>
        <taxon>Ecdysozoa</taxon>
        <taxon>Arthropoda</taxon>
        <taxon>Hexapoda</taxon>
        <taxon>Collembola</taxon>
        <taxon>Symphypleona</taxon>
        <taxon>Sminthuridae</taxon>
        <taxon>Allacma</taxon>
    </lineage>
</organism>
<keyword evidence="5" id="KW-0645">Protease</keyword>